<feature type="transmembrane region" description="Helical" evidence="7">
    <location>
        <begin position="31"/>
        <end position="49"/>
    </location>
</feature>
<dbReference type="Pfam" id="PF03601">
    <property type="entry name" value="Cons_hypoth698"/>
    <property type="match status" value="1"/>
</dbReference>
<keyword evidence="3" id="KW-1003">Cell membrane</keyword>
<keyword evidence="5 7" id="KW-1133">Transmembrane helix</keyword>
<reference evidence="8 9" key="1">
    <citation type="journal article" date="2021" name="Cell Host Microbe">
        <title>in vivo commensal control of Clostridioides difficile virulence.</title>
        <authorList>
            <person name="Girinathan B.P."/>
            <person name="Dibenedetto N."/>
            <person name="Worley J.N."/>
            <person name="Peltier J."/>
            <person name="Arrieta-Ortiz M.L."/>
            <person name="Rupa Christinal Immanuel S."/>
            <person name="Lavin R."/>
            <person name="Delaney M.L."/>
            <person name="Cummins C."/>
            <person name="Hoffmann M."/>
            <person name="Luo Y."/>
            <person name="Gonzalez-Escalona N."/>
            <person name="Allard M."/>
            <person name="Onderdonk A.B."/>
            <person name="Gerber G.K."/>
            <person name="Sonenshein A.L."/>
            <person name="Baliga N."/>
            <person name="Dupuy B."/>
            <person name="Bry L."/>
        </authorList>
    </citation>
    <scope>NUCLEOTIDE SEQUENCE [LARGE SCALE GENOMIC DNA]</scope>
    <source>
        <strain evidence="8 9">DSM 599</strain>
    </source>
</reference>
<dbReference type="PANTHER" id="PTHR30106">
    <property type="entry name" value="INNER MEMBRANE PROTEIN YEIH-RELATED"/>
    <property type="match status" value="1"/>
</dbReference>
<evidence type="ECO:0000256" key="1">
    <source>
        <dbReference type="ARBA" id="ARBA00004651"/>
    </source>
</evidence>
<comment type="caution">
    <text evidence="8">The sequence shown here is derived from an EMBL/GenBank/DDBJ whole genome shotgun (WGS) entry which is preliminary data.</text>
</comment>
<feature type="transmembrane region" description="Helical" evidence="7">
    <location>
        <begin position="119"/>
        <end position="137"/>
    </location>
</feature>
<name>A0ABS7L2I0_CLOSR</name>
<evidence type="ECO:0000256" key="2">
    <source>
        <dbReference type="ARBA" id="ARBA00007977"/>
    </source>
</evidence>
<evidence type="ECO:0000256" key="4">
    <source>
        <dbReference type="ARBA" id="ARBA00022692"/>
    </source>
</evidence>
<evidence type="ECO:0000313" key="9">
    <source>
        <dbReference type="Proteomes" id="UP001299068"/>
    </source>
</evidence>
<organism evidence="8 9">
    <name type="scientific">Clostridium sardiniense</name>
    <name type="common">Clostridium absonum</name>
    <dbReference type="NCBI Taxonomy" id="29369"/>
    <lineage>
        <taxon>Bacteria</taxon>
        <taxon>Bacillati</taxon>
        <taxon>Bacillota</taxon>
        <taxon>Clostridia</taxon>
        <taxon>Eubacteriales</taxon>
        <taxon>Clostridiaceae</taxon>
        <taxon>Clostridium</taxon>
    </lineage>
</organism>
<dbReference type="InterPro" id="IPR018383">
    <property type="entry name" value="UPF0324_pro"/>
</dbReference>
<dbReference type="EMBL" id="JAIKTU010000014">
    <property type="protein sequence ID" value="MBY0756902.1"/>
    <property type="molecule type" value="Genomic_DNA"/>
</dbReference>
<dbReference type="PANTHER" id="PTHR30106:SF2">
    <property type="entry name" value="UPF0324 INNER MEMBRANE PROTEIN YEIH"/>
    <property type="match status" value="1"/>
</dbReference>
<feature type="transmembrane region" description="Helical" evidence="7">
    <location>
        <begin position="206"/>
        <end position="227"/>
    </location>
</feature>
<sequence>MNKIKKIIPGIIICIIIGIISEVLGKNFTTIGAATFAIFIGIVVGNTIFHDKKYEDGTKFAEKDLLNYSIVLMGANINLTEILSLGFSGLIFIIIQMTLTICIAYFIGRRLQFNKKYCLLMASGNAVCGSSAIAATAPVIEADDSDKVISITIVNIIGTILMITLPLIASSLYSNDTLQTSAIIGGTLQSVGQVIGSAKFVGDSVVGLATVFKIIRIILLVVVVLVYEKIHISEYNKNIKYDKNIRDNENININKKKKRINIPWFITGFFIVCILYTIGVVPDFLSKLFKWISSNFEIIALAGIGMRVNIRDLVKEGPKALLYGVLVGICQVIFAIILIRILL</sequence>
<feature type="transmembrane region" description="Helical" evidence="7">
    <location>
        <begin position="89"/>
        <end position="107"/>
    </location>
</feature>
<evidence type="ECO:0000256" key="6">
    <source>
        <dbReference type="ARBA" id="ARBA00023136"/>
    </source>
</evidence>
<keyword evidence="6 7" id="KW-0472">Membrane</keyword>
<feature type="transmembrane region" description="Helical" evidence="7">
    <location>
        <begin position="149"/>
        <end position="169"/>
    </location>
</feature>
<accession>A0ABS7L2I0</accession>
<feature type="transmembrane region" description="Helical" evidence="7">
    <location>
        <begin position="262"/>
        <end position="282"/>
    </location>
</feature>
<keyword evidence="9" id="KW-1185">Reference proteome</keyword>
<evidence type="ECO:0000256" key="7">
    <source>
        <dbReference type="SAM" id="Phobius"/>
    </source>
</evidence>
<comment type="subcellular location">
    <subcellularLocation>
        <location evidence="1">Cell membrane</location>
        <topology evidence="1">Multi-pass membrane protein</topology>
    </subcellularLocation>
</comment>
<proteinExistence type="inferred from homology"/>
<dbReference type="Proteomes" id="UP001299068">
    <property type="component" value="Unassembled WGS sequence"/>
</dbReference>
<evidence type="ECO:0000256" key="3">
    <source>
        <dbReference type="ARBA" id="ARBA00022475"/>
    </source>
</evidence>
<feature type="transmembrane region" description="Helical" evidence="7">
    <location>
        <begin position="7"/>
        <end position="25"/>
    </location>
</feature>
<evidence type="ECO:0000313" key="8">
    <source>
        <dbReference type="EMBL" id="MBY0756902.1"/>
    </source>
</evidence>
<dbReference type="RefSeq" id="WP_221862108.1">
    <property type="nucleotide sequence ID" value="NZ_JAIKTU010000014.1"/>
</dbReference>
<feature type="transmembrane region" description="Helical" evidence="7">
    <location>
        <begin position="320"/>
        <end position="342"/>
    </location>
</feature>
<gene>
    <name evidence="8" type="ORF">K5V21_15765</name>
</gene>
<protein>
    <submittedName>
        <fullName evidence="8">Sulfate exporter family transporter</fullName>
    </submittedName>
</protein>
<keyword evidence="4 7" id="KW-0812">Transmembrane</keyword>
<comment type="similarity">
    <text evidence="2">Belongs to the UPF0324 family.</text>
</comment>
<evidence type="ECO:0000256" key="5">
    <source>
        <dbReference type="ARBA" id="ARBA00022989"/>
    </source>
</evidence>